<reference evidence="2" key="2">
    <citation type="submission" date="2015-01" db="EMBL/GenBank/DDBJ databases">
        <title>Evolutionary Origins and Diversification of the Mycorrhizal Mutualists.</title>
        <authorList>
            <consortium name="DOE Joint Genome Institute"/>
            <consortium name="Mycorrhizal Genomics Consortium"/>
            <person name="Kohler A."/>
            <person name="Kuo A."/>
            <person name="Nagy L.G."/>
            <person name="Floudas D."/>
            <person name="Copeland A."/>
            <person name="Barry K.W."/>
            <person name="Cichocki N."/>
            <person name="Veneault-Fourrey C."/>
            <person name="LaButti K."/>
            <person name="Lindquist E.A."/>
            <person name="Lipzen A."/>
            <person name="Lundell T."/>
            <person name="Morin E."/>
            <person name="Murat C."/>
            <person name="Riley R."/>
            <person name="Ohm R."/>
            <person name="Sun H."/>
            <person name="Tunlid A."/>
            <person name="Henrissat B."/>
            <person name="Grigoriev I.V."/>
            <person name="Hibbett D.S."/>
            <person name="Martin F."/>
        </authorList>
    </citation>
    <scope>NUCLEOTIDE SEQUENCE [LARGE SCALE GENOMIC DNA]</scope>
    <source>
        <strain evidence="2">Foug A</strain>
    </source>
</reference>
<proteinExistence type="predicted"/>
<accession>A0A0C2ZYF0</accession>
<dbReference type="InParanoid" id="A0A0C2ZYF0"/>
<organism evidence="1 2">
    <name type="scientific">Scleroderma citrinum Foug A</name>
    <dbReference type="NCBI Taxonomy" id="1036808"/>
    <lineage>
        <taxon>Eukaryota</taxon>
        <taxon>Fungi</taxon>
        <taxon>Dikarya</taxon>
        <taxon>Basidiomycota</taxon>
        <taxon>Agaricomycotina</taxon>
        <taxon>Agaricomycetes</taxon>
        <taxon>Agaricomycetidae</taxon>
        <taxon>Boletales</taxon>
        <taxon>Sclerodermatineae</taxon>
        <taxon>Sclerodermataceae</taxon>
        <taxon>Scleroderma</taxon>
    </lineage>
</organism>
<keyword evidence="2" id="KW-1185">Reference proteome</keyword>
<evidence type="ECO:0000313" key="2">
    <source>
        <dbReference type="Proteomes" id="UP000053989"/>
    </source>
</evidence>
<reference evidence="1 2" key="1">
    <citation type="submission" date="2014-04" db="EMBL/GenBank/DDBJ databases">
        <authorList>
            <consortium name="DOE Joint Genome Institute"/>
            <person name="Kuo A."/>
            <person name="Kohler A."/>
            <person name="Nagy L.G."/>
            <person name="Floudas D."/>
            <person name="Copeland A."/>
            <person name="Barry K.W."/>
            <person name="Cichocki N."/>
            <person name="Veneault-Fourrey C."/>
            <person name="LaButti K."/>
            <person name="Lindquist E.A."/>
            <person name="Lipzen A."/>
            <person name="Lundell T."/>
            <person name="Morin E."/>
            <person name="Murat C."/>
            <person name="Sun H."/>
            <person name="Tunlid A."/>
            <person name="Henrissat B."/>
            <person name="Grigoriev I.V."/>
            <person name="Hibbett D.S."/>
            <person name="Martin F."/>
            <person name="Nordberg H.P."/>
            <person name="Cantor M.N."/>
            <person name="Hua S.X."/>
        </authorList>
    </citation>
    <scope>NUCLEOTIDE SEQUENCE [LARGE SCALE GENOMIC DNA]</scope>
    <source>
        <strain evidence="1 2">Foug A</strain>
    </source>
</reference>
<evidence type="ECO:0000313" key="1">
    <source>
        <dbReference type="EMBL" id="KIM57482.1"/>
    </source>
</evidence>
<gene>
    <name evidence="1" type="ORF">SCLCIDRAFT_28820</name>
</gene>
<dbReference type="AlphaFoldDB" id="A0A0C2ZYF0"/>
<sequence length="72" mass="8054">MSKVLAGHISNPASTLKSAELLKVEVKKVQLQARNHIYWLMIVEEAVPTDEERDKKIARAISVAIQSVQPFV</sequence>
<dbReference type="EMBL" id="KN822100">
    <property type="protein sequence ID" value="KIM57482.1"/>
    <property type="molecule type" value="Genomic_DNA"/>
</dbReference>
<dbReference type="HOGENOM" id="CLU_2723708_0_0_1"/>
<dbReference type="Proteomes" id="UP000053989">
    <property type="component" value="Unassembled WGS sequence"/>
</dbReference>
<name>A0A0C2ZYF0_9AGAM</name>
<protein>
    <submittedName>
        <fullName evidence="1">Uncharacterized protein</fullName>
    </submittedName>
</protein>